<dbReference type="Gene3D" id="3.30.420.40">
    <property type="match status" value="2"/>
</dbReference>
<dbReference type="Gene3D" id="3.90.640.10">
    <property type="entry name" value="Actin, Chain A, domain 4"/>
    <property type="match status" value="1"/>
</dbReference>
<dbReference type="InterPro" id="IPR018181">
    <property type="entry name" value="Heat_shock_70_CS"/>
</dbReference>
<evidence type="ECO:0000256" key="4">
    <source>
        <dbReference type="ARBA" id="ARBA00023186"/>
    </source>
</evidence>
<proteinExistence type="inferred from homology"/>
<dbReference type="GO" id="GO:0005524">
    <property type="term" value="F:ATP binding"/>
    <property type="evidence" value="ECO:0007669"/>
    <property type="project" value="UniProtKB-KW"/>
</dbReference>
<keyword evidence="2 5" id="KW-0547">Nucleotide-binding</keyword>
<dbReference type="Pfam" id="PF00012">
    <property type="entry name" value="HSP70"/>
    <property type="match status" value="1"/>
</dbReference>
<evidence type="ECO:0000313" key="7">
    <source>
        <dbReference type="Proteomes" id="UP000199477"/>
    </source>
</evidence>
<keyword evidence="7" id="KW-1185">Reference proteome</keyword>
<evidence type="ECO:0000256" key="2">
    <source>
        <dbReference type="ARBA" id="ARBA00022741"/>
    </source>
</evidence>
<dbReference type="PROSITE" id="PS00297">
    <property type="entry name" value="HSP70_1"/>
    <property type="match status" value="1"/>
</dbReference>
<gene>
    <name evidence="6" type="ORF">SAMN02799615_01310</name>
</gene>
<comment type="similarity">
    <text evidence="1 5">Belongs to the heat shock protein 70 family.</text>
</comment>
<dbReference type="SUPFAM" id="SSF53067">
    <property type="entry name" value="Actin-like ATPase domain"/>
    <property type="match status" value="2"/>
</dbReference>
<dbReference type="AlphaFoldDB" id="A0A1I2BZZ0"/>
<dbReference type="Proteomes" id="UP000199477">
    <property type="component" value="Unassembled WGS sequence"/>
</dbReference>
<dbReference type="SUPFAM" id="SSF100920">
    <property type="entry name" value="Heat shock protein 70kD (HSP70), peptide-binding domain"/>
    <property type="match status" value="1"/>
</dbReference>
<dbReference type="InterPro" id="IPR013126">
    <property type="entry name" value="Hsp_70_fam"/>
</dbReference>
<dbReference type="FunFam" id="3.30.420.40:FF:000071">
    <property type="entry name" value="Molecular chaperone DnaK"/>
    <property type="match status" value="1"/>
</dbReference>
<organism evidence="6 7">
    <name type="scientific">Dyella marensis</name>
    <dbReference type="NCBI Taxonomy" id="500610"/>
    <lineage>
        <taxon>Bacteria</taxon>
        <taxon>Pseudomonadati</taxon>
        <taxon>Pseudomonadota</taxon>
        <taxon>Gammaproteobacteria</taxon>
        <taxon>Lysobacterales</taxon>
        <taxon>Rhodanobacteraceae</taxon>
        <taxon>Dyella</taxon>
    </lineage>
</organism>
<keyword evidence="4" id="KW-0143">Chaperone</keyword>
<evidence type="ECO:0000256" key="1">
    <source>
        <dbReference type="ARBA" id="ARBA00007381"/>
    </source>
</evidence>
<dbReference type="Gene3D" id="2.60.34.10">
    <property type="entry name" value="Substrate Binding Domain Of DNAk, Chain A, domain 1"/>
    <property type="match status" value="1"/>
</dbReference>
<dbReference type="STRING" id="500610.SAMN02799615_01310"/>
<name>A0A1I2BZZ0_9GAMM</name>
<dbReference type="InterPro" id="IPR043129">
    <property type="entry name" value="ATPase_NBD"/>
</dbReference>
<protein>
    <submittedName>
        <fullName evidence="6">Molecular chaperone HscC</fullName>
    </submittedName>
</protein>
<accession>A0A1I2BZZ0</accession>
<evidence type="ECO:0000256" key="5">
    <source>
        <dbReference type="RuleBase" id="RU003322"/>
    </source>
</evidence>
<dbReference type="PANTHER" id="PTHR19375">
    <property type="entry name" value="HEAT SHOCK PROTEIN 70KDA"/>
    <property type="match status" value="1"/>
</dbReference>
<dbReference type="PROSITE" id="PS01036">
    <property type="entry name" value="HSP70_3"/>
    <property type="match status" value="1"/>
</dbReference>
<dbReference type="InterPro" id="IPR029047">
    <property type="entry name" value="HSP70_peptide-bd_sf"/>
</dbReference>
<evidence type="ECO:0000313" key="6">
    <source>
        <dbReference type="EMBL" id="SFE61545.1"/>
    </source>
</evidence>
<dbReference type="PRINTS" id="PR00301">
    <property type="entry name" value="HEATSHOCK70"/>
</dbReference>
<dbReference type="EMBL" id="FONH01000003">
    <property type="protein sequence ID" value="SFE61545.1"/>
    <property type="molecule type" value="Genomic_DNA"/>
</dbReference>
<dbReference type="PROSITE" id="PS00329">
    <property type="entry name" value="HSP70_2"/>
    <property type="match status" value="1"/>
</dbReference>
<dbReference type="GO" id="GO:0140662">
    <property type="term" value="F:ATP-dependent protein folding chaperone"/>
    <property type="evidence" value="ECO:0007669"/>
    <property type="project" value="InterPro"/>
</dbReference>
<sequence length="563" mass="62472">MIVGIDLGTTHSLVGCYGENGPKLFPNALGELLTPSVVSVDEHGHMLVGQAARDRMVSHPNDSVAAFKRWMGTPRETRLGSRMLRPEELSALILRALIDDAEAATGEKVTEAVISVPAYFSDAQRKATRAAGELAGIRVERLINEPTAAALAYGLQEQREGSRFVVFDLGGGTFDVSILELFEGVVEVHASAGDNFLGGEDFLDVLLQAFCADTGIAPERLPAGELGQLRRRLELLKRSLAGAGQSSLEIALDGALRNWSIDEDRFARLCDPLIQRMRAPVERAMRDARLQPAQLSEVVLVGGASRMPLVARLVSRMFGRLPLRHVNPDQAIALGACVAAGLKVRDQRLEEIILTDVCPYTLGTKVSRRDGNGQVQDGLFSPIIHRNSTVPVSREEIYYPVYDHQKLLSLEVYQGESPMVERNILLGEMTIHLQPDRSAAENGVRLRFTYDINGVLQAEATVLATGERHELILEQNPGLLTPEEIRARLRALEDIKIHPRSKQENIALLARAERLYEEHLQARDLVQQWIAQFRQSLDSQDEQLIREHRGQFRDALDQLERQL</sequence>
<dbReference type="RefSeq" id="WP_026636073.1">
    <property type="nucleotide sequence ID" value="NZ_FONH01000003.1"/>
</dbReference>
<reference evidence="7" key="1">
    <citation type="submission" date="2016-10" db="EMBL/GenBank/DDBJ databases">
        <authorList>
            <person name="Varghese N."/>
            <person name="Submissions S."/>
        </authorList>
    </citation>
    <scope>NUCLEOTIDE SEQUENCE [LARGE SCALE GENOMIC DNA]</scope>
    <source>
        <strain evidence="7">UNC178MFTsu3.1</strain>
    </source>
</reference>
<evidence type="ECO:0000256" key="3">
    <source>
        <dbReference type="ARBA" id="ARBA00022840"/>
    </source>
</evidence>
<keyword evidence="3 5" id="KW-0067">ATP-binding</keyword>